<protein>
    <submittedName>
        <fullName evidence="2">Beta-lactamase/transpeptidase-like protein</fullName>
    </submittedName>
</protein>
<reference evidence="2 3" key="1">
    <citation type="journal article" date="2018" name="Mol. Biol. Evol.">
        <title>Broad Genomic Sampling Reveals a Smut Pathogenic Ancestry of the Fungal Clade Ustilaginomycotina.</title>
        <authorList>
            <person name="Kijpornyongpan T."/>
            <person name="Mondo S.J."/>
            <person name="Barry K."/>
            <person name="Sandor L."/>
            <person name="Lee J."/>
            <person name="Lipzen A."/>
            <person name="Pangilinan J."/>
            <person name="LaButti K."/>
            <person name="Hainaut M."/>
            <person name="Henrissat B."/>
            <person name="Grigoriev I.V."/>
            <person name="Spatafora J.W."/>
            <person name="Aime M.C."/>
        </authorList>
    </citation>
    <scope>NUCLEOTIDE SEQUENCE [LARGE SCALE GENOMIC DNA]</scope>
    <source>
        <strain evidence="2 3">MCA 3645</strain>
    </source>
</reference>
<dbReference type="InterPro" id="IPR050789">
    <property type="entry name" value="Diverse_Enzym_Activities"/>
</dbReference>
<dbReference type="InterPro" id="IPR012338">
    <property type="entry name" value="Beta-lactam/transpept-like"/>
</dbReference>
<feature type="domain" description="Beta-lactamase-related" evidence="1">
    <location>
        <begin position="23"/>
        <end position="299"/>
    </location>
</feature>
<dbReference type="STRING" id="1882483.A0A317XWX4"/>
<evidence type="ECO:0000313" key="2">
    <source>
        <dbReference type="EMBL" id="PWZ02430.1"/>
    </source>
</evidence>
<name>A0A317XWX4_9BASI</name>
<dbReference type="EMBL" id="KZ819189">
    <property type="protein sequence ID" value="PWZ02430.1"/>
    <property type="molecule type" value="Genomic_DNA"/>
</dbReference>
<sequence length="398" mass="44245">MSLQETAQKVLDQATADPTSPNAVPGAVVYVSDKSGKPVVWASAGVRQLGKSDPMTKDSIFWIASCTKLVTAIACLQLVEQGKLDLQDNVTKYCPEFANTKMYDGSEPEQHPTVWNCLTHTCGLGYPFFNKHVDEYFTKHNQRSFSCQRVTIESPYVTQPGTEWEYGGGIDWAGQVVEKISGLSLNDYCQQNIFKPLGITSMSFLPQSAGLMDRMAGSHHRDADGVLSPNQHWMEQDDSKIQVHYGGAGLYANASEYVQILVALLNDGTHPKGGQILKPESVKELRREQLTGKHVDDMDREFPNVRPDEANWFEGCTVKGIKKNWALGGIRVLVEHPMFKRSDDSLFWCGIQNSFWWCDFKDGTCGMVQGQIGPFLDMGILGILAQVEPQVHAAYAEK</sequence>
<organism evidence="2 3">
    <name type="scientific">Testicularia cyperi</name>
    <dbReference type="NCBI Taxonomy" id="1882483"/>
    <lineage>
        <taxon>Eukaryota</taxon>
        <taxon>Fungi</taxon>
        <taxon>Dikarya</taxon>
        <taxon>Basidiomycota</taxon>
        <taxon>Ustilaginomycotina</taxon>
        <taxon>Ustilaginomycetes</taxon>
        <taxon>Ustilaginales</taxon>
        <taxon>Anthracoideaceae</taxon>
        <taxon>Testicularia</taxon>
    </lineage>
</organism>
<keyword evidence="3" id="KW-1185">Reference proteome</keyword>
<dbReference type="PANTHER" id="PTHR43283:SF3">
    <property type="entry name" value="BETA-LACTAMASE FAMILY PROTEIN (AFU_ORTHOLOGUE AFUA_5G07500)"/>
    <property type="match status" value="1"/>
</dbReference>
<proteinExistence type="predicted"/>
<dbReference type="Gene3D" id="3.40.710.10">
    <property type="entry name" value="DD-peptidase/beta-lactamase superfamily"/>
    <property type="match status" value="1"/>
</dbReference>
<dbReference type="Pfam" id="PF00144">
    <property type="entry name" value="Beta-lactamase"/>
    <property type="match status" value="1"/>
</dbReference>
<evidence type="ECO:0000313" key="3">
    <source>
        <dbReference type="Proteomes" id="UP000246740"/>
    </source>
</evidence>
<dbReference type="Proteomes" id="UP000246740">
    <property type="component" value="Unassembled WGS sequence"/>
</dbReference>
<dbReference type="PANTHER" id="PTHR43283">
    <property type="entry name" value="BETA-LACTAMASE-RELATED"/>
    <property type="match status" value="1"/>
</dbReference>
<dbReference type="InParanoid" id="A0A317XWX4"/>
<dbReference type="OrthoDB" id="428260at2759"/>
<dbReference type="InterPro" id="IPR001466">
    <property type="entry name" value="Beta-lactam-related"/>
</dbReference>
<evidence type="ECO:0000259" key="1">
    <source>
        <dbReference type="Pfam" id="PF00144"/>
    </source>
</evidence>
<dbReference type="AlphaFoldDB" id="A0A317XWX4"/>
<dbReference type="SUPFAM" id="SSF56601">
    <property type="entry name" value="beta-lactamase/transpeptidase-like"/>
    <property type="match status" value="1"/>
</dbReference>
<accession>A0A317XWX4</accession>
<gene>
    <name evidence="2" type="ORF">BCV70DRAFT_64320</name>
</gene>